<dbReference type="SUPFAM" id="SSF48371">
    <property type="entry name" value="ARM repeat"/>
    <property type="match status" value="1"/>
</dbReference>
<sequence length="1386" mass="151730">MKESVFQSPINTLVESEASGMRVISHHDLCEAYDTLSAHLRLAATELAEVNSAPLFLNPLQIYLPQLTRCLVRDIKRILYIDSDPIASHSDESVPSDLQEVPAHSLELALDSALVCHSGLRFLSNIFRMKPLFAIFNPKDLGDLLQALVKIGEAEELPSPHFQRTYALLVWILRTQRLPGTILLPHIVGVCNVLKSSLDQKFGLDVLVDASKTICNLLQNHTATVLPHFAPLLPQILSHLISSNIPLRHQAAATLGAFALVLVHHPPSSALLPSGLQDSISHQVASFIKAQSNQARKRKAKPGDGGKPGYLPNILNSAIARDSGEPGKGPQWAISVLASLTVLSDYHLFSHPSTLKMVMNCVALAKVHPRVGVNALHAHVWRYFIWSFSRMPADDDDATRDRALLVVKQDLGNGIGIAIVTALLPLRTLPHGDSGNTHLLTTGDPTHSALVIVEELLRHESRATFYDGIAVLTRLLSGVGAVEELPKASTPAKGSPVCIDFALLDGRILDAKWDTLKALVSRLRSIVTESLRTLSEVEMVEHWERLFQLWTLAVKRCLQDREASLPRQLAHSWQSLLLTQAQLTQGRGHLTTPPSFAENITSFFVDYLASSLTDPAPEQQCSLLSIVYKLWSVMQNVYSASWISTAAGPILSTLLQRELSISDHKVKDAWSKLCSSLLLAGSPNLLDSLSTQTDEGAEVLLKKSLWSVLARTWDGFAKSITWEGAVALIVIPVHGGLDMSESELRSWEAMIRHAISTAKGVSIRSTQVIEAIIGRFGNDSFKRLRSLPEILLILLQHINLADADVVPTATFTLLGSVLSDAYPPRPERLRSFLDLLQELRDIISSIPPALLQPILLILTDGLGKWIRDEANLILEQEYNNTIIPIYCQALRILQSCPPCLEDLHQLAPFLAAAFVRVPPPALGPCSFKTFWEATYSPLNISRDRCPVLLKPCLGALFDAYGGDFPTGWSDSVSVLVDSFVVSDSQPSKEDISHVSAHDADISRYPHESKSGPSDHIQGAPVFQTPTPPAPCSNRGHDFARNDDTISLQPIQGHRQSPSNAVPPDSPSLGALPLGTRKIEEMPLVLSDASFQSDRDYVRGHLESKRRRVDWTSEHGHLTASARSIESPSNRSLKATSSPAGGRLSAQTRFEGTILPSTIYRPRSQSDTPTRLLSPVTQRRSASTPLDQSARLDPDRSVSLGEHDMRLSTSLERSRFRSSSNRSTSSEPDEEEYASWEIGMVSSDFGGDPESSACGDVPESQFSESLGKNLKSTRSSPARMTISLLPVSPGTGASSLETGTRSTSLEGKRSQTAPAISSAEPRFLPPPLRRAHTTSRNLEALHRVYETVADDASQLPVDDLLQAQRLVNQMGHLLNEQMAKRLGGDMR</sequence>
<protein>
    <recommendedName>
        <fullName evidence="4">Telomere-associated protein Rif1 N-terminal domain-containing protein</fullName>
    </recommendedName>
</protein>
<feature type="compositionally biased region" description="Low complexity" evidence="1">
    <location>
        <begin position="1206"/>
        <end position="1225"/>
    </location>
</feature>
<dbReference type="OrthoDB" id="3259617at2759"/>
<accession>A0A067QIT3</accession>
<dbReference type="EMBL" id="KL197711">
    <property type="protein sequence ID" value="KDQ62521.1"/>
    <property type="molecule type" value="Genomic_DNA"/>
</dbReference>
<organism evidence="2 3">
    <name type="scientific">Jaapia argillacea MUCL 33604</name>
    <dbReference type="NCBI Taxonomy" id="933084"/>
    <lineage>
        <taxon>Eukaryota</taxon>
        <taxon>Fungi</taxon>
        <taxon>Dikarya</taxon>
        <taxon>Basidiomycota</taxon>
        <taxon>Agaricomycotina</taxon>
        <taxon>Agaricomycetes</taxon>
        <taxon>Agaricomycetidae</taxon>
        <taxon>Jaapiales</taxon>
        <taxon>Jaapiaceae</taxon>
        <taxon>Jaapia</taxon>
    </lineage>
</organism>
<dbReference type="Gene3D" id="1.25.10.10">
    <property type="entry name" value="Leucine-rich Repeat Variant"/>
    <property type="match status" value="1"/>
</dbReference>
<name>A0A067QIT3_9AGAM</name>
<evidence type="ECO:0000313" key="2">
    <source>
        <dbReference type="EMBL" id="KDQ62521.1"/>
    </source>
</evidence>
<dbReference type="InterPro" id="IPR011989">
    <property type="entry name" value="ARM-like"/>
</dbReference>
<gene>
    <name evidence="2" type="ORF">JAAARDRAFT_66222</name>
</gene>
<proteinExistence type="predicted"/>
<evidence type="ECO:0008006" key="4">
    <source>
        <dbReference type="Google" id="ProtNLM"/>
    </source>
</evidence>
<feature type="region of interest" description="Disordered" evidence="1">
    <location>
        <begin position="1049"/>
        <end position="1072"/>
    </location>
</feature>
<feature type="compositionally biased region" description="Polar residues" evidence="1">
    <location>
        <begin position="1290"/>
        <end position="1314"/>
    </location>
</feature>
<keyword evidence="3" id="KW-1185">Reference proteome</keyword>
<dbReference type="HOGENOM" id="CLU_001598_1_0_1"/>
<feature type="compositionally biased region" description="Polar residues" evidence="1">
    <location>
        <begin position="1162"/>
        <end position="1186"/>
    </location>
</feature>
<dbReference type="InParanoid" id="A0A067QIT3"/>
<feature type="compositionally biased region" description="Polar residues" evidence="1">
    <location>
        <begin position="1259"/>
        <end position="1277"/>
    </location>
</feature>
<dbReference type="InterPro" id="IPR016024">
    <property type="entry name" value="ARM-type_fold"/>
</dbReference>
<feature type="compositionally biased region" description="Basic and acidic residues" evidence="1">
    <location>
        <begin position="1189"/>
        <end position="1205"/>
    </location>
</feature>
<reference evidence="3" key="1">
    <citation type="journal article" date="2014" name="Proc. Natl. Acad. Sci. U.S.A.">
        <title>Extensive sampling of basidiomycete genomes demonstrates inadequacy of the white-rot/brown-rot paradigm for wood decay fungi.</title>
        <authorList>
            <person name="Riley R."/>
            <person name="Salamov A.A."/>
            <person name="Brown D.W."/>
            <person name="Nagy L.G."/>
            <person name="Floudas D."/>
            <person name="Held B.W."/>
            <person name="Levasseur A."/>
            <person name="Lombard V."/>
            <person name="Morin E."/>
            <person name="Otillar R."/>
            <person name="Lindquist E.A."/>
            <person name="Sun H."/>
            <person name="LaButti K.M."/>
            <person name="Schmutz J."/>
            <person name="Jabbour D."/>
            <person name="Luo H."/>
            <person name="Baker S.E."/>
            <person name="Pisabarro A.G."/>
            <person name="Walton J.D."/>
            <person name="Blanchette R.A."/>
            <person name="Henrissat B."/>
            <person name="Martin F."/>
            <person name="Cullen D."/>
            <person name="Hibbett D.S."/>
            <person name="Grigoriev I.V."/>
        </authorList>
    </citation>
    <scope>NUCLEOTIDE SEQUENCE [LARGE SCALE GENOMIC DNA]</scope>
    <source>
        <strain evidence="3">MUCL 33604</strain>
    </source>
</reference>
<evidence type="ECO:0000256" key="1">
    <source>
        <dbReference type="SAM" id="MobiDB-lite"/>
    </source>
</evidence>
<feature type="region of interest" description="Disordered" evidence="1">
    <location>
        <begin position="1116"/>
        <end position="1328"/>
    </location>
</feature>
<dbReference type="Proteomes" id="UP000027265">
    <property type="component" value="Unassembled WGS sequence"/>
</dbReference>
<feature type="compositionally biased region" description="Polar residues" evidence="1">
    <location>
        <begin position="1049"/>
        <end position="1059"/>
    </location>
</feature>
<feature type="compositionally biased region" description="Polar residues" evidence="1">
    <location>
        <begin position="1120"/>
        <end position="1149"/>
    </location>
</feature>
<evidence type="ECO:0000313" key="3">
    <source>
        <dbReference type="Proteomes" id="UP000027265"/>
    </source>
</evidence>